<sequence length="285" mass="32725">MQTWHLQNEKVVEGLEQNTQDYFTENKGSVQRPIDLWKAYKATIRGEIIAGEVGERRHRAKGLVTLETELKALEQQYATQPTQEIKKQMNQTREEYNIVTRDEVRQQYLLSSKRLYEAGNKAGKLLAWLGKKERSDSHIREIWTAKGKLIRESEEIMEEMAAQMEDFYKSHITIAKIEIDSFLSDCHVTRLSPQQTADLEDEIAEEEISVALGQLQKGKSPGPKGFPVKFFQKLRKGLIPYLHVALHHAVQVGEHSPDMRTATIILLPKPNKPRDRGDSNRPISL</sequence>
<evidence type="ECO:0000313" key="2">
    <source>
        <dbReference type="Proteomes" id="UP001066276"/>
    </source>
</evidence>
<dbReference type="AlphaFoldDB" id="A0AAV7PN81"/>
<organism evidence="1 2">
    <name type="scientific">Pleurodeles waltl</name>
    <name type="common">Iberian ribbed newt</name>
    <dbReference type="NCBI Taxonomy" id="8319"/>
    <lineage>
        <taxon>Eukaryota</taxon>
        <taxon>Metazoa</taxon>
        <taxon>Chordata</taxon>
        <taxon>Craniata</taxon>
        <taxon>Vertebrata</taxon>
        <taxon>Euteleostomi</taxon>
        <taxon>Amphibia</taxon>
        <taxon>Batrachia</taxon>
        <taxon>Caudata</taxon>
        <taxon>Salamandroidea</taxon>
        <taxon>Salamandridae</taxon>
        <taxon>Pleurodelinae</taxon>
        <taxon>Pleurodeles</taxon>
    </lineage>
</organism>
<proteinExistence type="predicted"/>
<reference evidence="1" key="1">
    <citation type="journal article" date="2022" name="bioRxiv">
        <title>Sequencing and chromosome-scale assembly of the giantPleurodeles waltlgenome.</title>
        <authorList>
            <person name="Brown T."/>
            <person name="Elewa A."/>
            <person name="Iarovenko S."/>
            <person name="Subramanian E."/>
            <person name="Araus A.J."/>
            <person name="Petzold A."/>
            <person name="Susuki M."/>
            <person name="Suzuki K.-i.T."/>
            <person name="Hayashi T."/>
            <person name="Toyoda A."/>
            <person name="Oliveira C."/>
            <person name="Osipova E."/>
            <person name="Leigh N.D."/>
            <person name="Simon A."/>
            <person name="Yun M.H."/>
        </authorList>
    </citation>
    <scope>NUCLEOTIDE SEQUENCE</scope>
    <source>
        <strain evidence="1">20211129_DDA</strain>
        <tissue evidence="1">Liver</tissue>
    </source>
</reference>
<accession>A0AAV7PN81</accession>
<dbReference type="Proteomes" id="UP001066276">
    <property type="component" value="Chromosome 7"/>
</dbReference>
<evidence type="ECO:0000313" key="1">
    <source>
        <dbReference type="EMBL" id="KAJ1128801.1"/>
    </source>
</evidence>
<dbReference type="EMBL" id="JANPWB010000011">
    <property type="protein sequence ID" value="KAJ1128801.1"/>
    <property type="molecule type" value="Genomic_DNA"/>
</dbReference>
<comment type="caution">
    <text evidence="1">The sequence shown here is derived from an EMBL/GenBank/DDBJ whole genome shotgun (WGS) entry which is preliminary data.</text>
</comment>
<name>A0AAV7PN81_PLEWA</name>
<protein>
    <submittedName>
        <fullName evidence="1">Uncharacterized protein</fullName>
    </submittedName>
</protein>
<keyword evidence="2" id="KW-1185">Reference proteome</keyword>
<dbReference type="PANTHER" id="PTHR19446">
    <property type="entry name" value="REVERSE TRANSCRIPTASES"/>
    <property type="match status" value="1"/>
</dbReference>
<gene>
    <name evidence="1" type="ORF">NDU88_007176</name>
</gene>